<dbReference type="SUPFAM" id="SSF54277">
    <property type="entry name" value="CAD &amp; PB1 domains"/>
    <property type="match status" value="1"/>
</dbReference>
<proteinExistence type="predicted"/>
<name>A0ABD3T970_9LAMI</name>
<evidence type="ECO:0000313" key="2">
    <source>
        <dbReference type="EMBL" id="KAL3833171.1"/>
    </source>
</evidence>
<comment type="caution">
    <text evidence="2">The sequence shown here is derived from an EMBL/GenBank/DDBJ whole genome shotgun (WGS) entry which is preliminary data.</text>
</comment>
<evidence type="ECO:0000259" key="1">
    <source>
        <dbReference type="PROSITE" id="PS51745"/>
    </source>
</evidence>
<gene>
    <name evidence="2" type="ORF">ACJIZ3_007907</name>
</gene>
<sequence length="124" mass="14216">MNLPSSIDLGNAFYFQSLGIRGKDDIMANESKLIGLLDENSIMVRVNFQPPGLSWVLIRFEIRKNTSFNELIGILNKELDPVPQNMTIYYEDAFGDFGRLANEAQMNICLRICRRQKFVNLVII</sequence>
<dbReference type="Proteomes" id="UP001634393">
    <property type="component" value="Unassembled WGS sequence"/>
</dbReference>
<dbReference type="InterPro" id="IPR053793">
    <property type="entry name" value="PB1-like"/>
</dbReference>
<evidence type="ECO:0000313" key="3">
    <source>
        <dbReference type="Proteomes" id="UP001634393"/>
    </source>
</evidence>
<dbReference type="AlphaFoldDB" id="A0ABD3T970"/>
<keyword evidence="3" id="KW-1185">Reference proteome</keyword>
<feature type="domain" description="PB1" evidence="1">
    <location>
        <begin position="41"/>
        <end position="124"/>
    </location>
</feature>
<protein>
    <recommendedName>
        <fullName evidence="1">PB1 domain-containing protein</fullName>
    </recommendedName>
</protein>
<organism evidence="2 3">
    <name type="scientific">Penstemon smallii</name>
    <dbReference type="NCBI Taxonomy" id="265156"/>
    <lineage>
        <taxon>Eukaryota</taxon>
        <taxon>Viridiplantae</taxon>
        <taxon>Streptophyta</taxon>
        <taxon>Embryophyta</taxon>
        <taxon>Tracheophyta</taxon>
        <taxon>Spermatophyta</taxon>
        <taxon>Magnoliopsida</taxon>
        <taxon>eudicotyledons</taxon>
        <taxon>Gunneridae</taxon>
        <taxon>Pentapetalae</taxon>
        <taxon>asterids</taxon>
        <taxon>lamiids</taxon>
        <taxon>Lamiales</taxon>
        <taxon>Plantaginaceae</taxon>
        <taxon>Cheloneae</taxon>
        <taxon>Penstemon</taxon>
    </lineage>
</organism>
<dbReference type="EMBL" id="JBJXBP010000004">
    <property type="protein sequence ID" value="KAL3833171.1"/>
    <property type="molecule type" value="Genomic_DNA"/>
</dbReference>
<accession>A0ABD3T970</accession>
<dbReference type="PROSITE" id="PS51745">
    <property type="entry name" value="PB1"/>
    <property type="match status" value="1"/>
</dbReference>
<reference evidence="2 3" key="1">
    <citation type="submission" date="2024-12" db="EMBL/GenBank/DDBJ databases">
        <title>The unique morphological basis and parallel evolutionary history of personate flowers in Penstemon.</title>
        <authorList>
            <person name="Depatie T.H."/>
            <person name="Wessinger C.A."/>
        </authorList>
    </citation>
    <scope>NUCLEOTIDE SEQUENCE [LARGE SCALE GENOMIC DNA]</scope>
    <source>
        <strain evidence="2">WTNN_2</strain>
        <tissue evidence="2">Leaf</tissue>
    </source>
</reference>